<comment type="caution">
    <text evidence="2">The sequence shown here is derived from an EMBL/GenBank/DDBJ whole genome shotgun (WGS) entry which is preliminary data.</text>
</comment>
<evidence type="ECO:0000256" key="1">
    <source>
        <dbReference type="SAM" id="SignalP"/>
    </source>
</evidence>
<evidence type="ECO:0000313" key="2">
    <source>
        <dbReference type="EMBL" id="GMS87560.1"/>
    </source>
</evidence>
<feature type="non-terminal residue" evidence="2">
    <location>
        <position position="68"/>
    </location>
</feature>
<keyword evidence="1" id="KW-0732">Signal</keyword>
<proteinExistence type="predicted"/>
<keyword evidence="3" id="KW-1185">Reference proteome</keyword>
<name>A0AAV5SWP4_9BILA</name>
<gene>
    <name evidence="2" type="ORF">PENTCL1PPCAC_9735</name>
</gene>
<dbReference type="Proteomes" id="UP001432027">
    <property type="component" value="Unassembled WGS sequence"/>
</dbReference>
<feature type="non-terminal residue" evidence="2">
    <location>
        <position position="1"/>
    </location>
</feature>
<dbReference type="AlphaFoldDB" id="A0AAV5SWP4"/>
<evidence type="ECO:0000313" key="3">
    <source>
        <dbReference type="Proteomes" id="UP001432027"/>
    </source>
</evidence>
<sequence>SDRATPATVPRMRLLVMVAALLGCASACARGPCPDFTHHRPTEAAKPREPEFSCRLPPCIWDPNMAIG</sequence>
<dbReference type="EMBL" id="BTSX01000003">
    <property type="protein sequence ID" value="GMS87560.1"/>
    <property type="molecule type" value="Genomic_DNA"/>
</dbReference>
<organism evidence="2 3">
    <name type="scientific">Pristionchus entomophagus</name>
    <dbReference type="NCBI Taxonomy" id="358040"/>
    <lineage>
        <taxon>Eukaryota</taxon>
        <taxon>Metazoa</taxon>
        <taxon>Ecdysozoa</taxon>
        <taxon>Nematoda</taxon>
        <taxon>Chromadorea</taxon>
        <taxon>Rhabditida</taxon>
        <taxon>Rhabditina</taxon>
        <taxon>Diplogasteromorpha</taxon>
        <taxon>Diplogasteroidea</taxon>
        <taxon>Neodiplogasteridae</taxon>
        <taxon>Pristionchus</taxon>
    </lineage>
</organism>
<reference evidence="2" key="1">
    <citation type="submission" date="2023-10" db="EMBL/GenBank/DDBJ databases">
        <title>Genome assembly of Pristionchus species.</title>
        <authorList>
            <person name="Yoshida K."/>
            <person name="Sommer R.J."/>
        </authorList>
    </citation>
    <scope>NUCLEOTIDE SEQUENCE</scope>
    <source>
        <strain evidence="2">RS0144</strain>
    </source>
</reference>
<feature type="signal peptide" evidence="1">
    <location>
        <begin position="1"/>
        <end position="29"/>
    </location>
</feature>
<accession>A0AAV5SWP4</accession>
<feature type="chain" id="PRO_5044000229" evidence="1">
    <location>
        <begin position="30"/>
        <end position="68"/>
    </location>
</feature>
<protein>
    <submittedName>
        <fullName evidence="2">Uncharacterized protein</fullName>
    </submittedName>
</protein>